<keyword evidence="2" id="KW-1185">Reference proteome</keyword>
<sequence>MPPSPLNSHRTSSDRTSTVTQSLIHSLLTPCTLASPTWRVISYQLFDVFRLSGLLTLRIQLNLTEPFSSSLQPCYAHPSGHALVDEMEDVDQPEIPSIEKILIQV</sequence>
<organism evidence="1 2">
    <name type="scientific">Oedothorax gibbosus</name>
    <dbReference type="NCBI Taxonomy" id="931172"/>
    <lineage>
        <taxon>Eukaryota</taxon>
        <taxon>Metazoa</taxon>
        <taxon>Ecdysozoa</taxon>
        <taxon>Arthropoda</taxon>
        <taxon>Chelicerata</taxon>
        <taxon>Arachnida</taxon>
        <taxon>Araneae</taxon>
        <taxon>Araneomorphae</taxon>
        <taxon>Entelegynae</taxon>
        <taxon>Araneoidea</taxon>
        <taxon>Linyphiidae</taxon>
        <taxon>Erigoninae</taxon>
        <taxon>Oedothorax</taxon>
    </lineage>
</organism>
<evidence type="ECO:0000313" key="2">
    <source>
        <dbReference type="Proteomes" id="UP000827092"/>
    </source>
</evidence>
<evidence type="ECO:0000313" key="1">
    <source>
        <dbReference type="EMBL" id="KAG8174191.1"/>
    </source>
</evidence>
<accession>A0AAV6TRD6</accession>
<proteinExistence type="predicted"/>
<comment type="caution">
    <text evidence="1">The sequence shown here is derived from an EMBL/GenBank/DDBJ whole genome shotgun (WGS) entry which is preliminary data.</text>
</comment>
<gene>
    <name evidence="1" type="ORF">JTE90_021701</name>
</gene>
<dbReference type="EMBL" id="JAFNEN010001293">
    <property type="protein sequence ID" value="KAG8174191.1"/>
    <property type="molecule type" value="Genomic_DNA"/>
</dbReference>
<reference evidence="1 2" key="1">
    <citation type="journal article" date="2022" name="Nat. Ecol. Evol.">
        <title>A masculinizing supergene underlies an exaggerated male reproductive morph in a spider.</title>
        <authorList>
            <person name="Hendrickx F."/>
            <person name="De Corte Z."/>
            <person name="Sonet G."/>
            <person name="Van Belleghem S.M."/>
            <person name="Kostlbacher S."/>
            <person name="Vangestel C."/>
        </authorList>
    </citation>
    <scope>NUCLEOTIDE SEQUENCE [LARGE SCALE GENOMIC DNA]</scope>
    <source>
        <strain evidence="1">W744_W776</strain>
    </source>
</reference>
<dbReference type="AlphaFoldDB" id="A0AAV6TRD6"/>
<name>A0AAV6TRD6_9ARAC</name>
<protein>
    <submittedName>
        <fullName evidence="1">Uncharacterized protein</fullName>
    </submittedName>
</protein>
<dbReference type="Proteomes" id="UP000827092">
    <property type="component" value="Unassembled WGS sequence"/>
</dbReference>